<evidence type="ECO:0000256" key="2">
    <source>
        <dbReference type="ARBA" id="ARBA00023033"/>
    </source>
</evidence>
<reference evidence="4 5" key="1">
    <citation type="submission" date="2018-12" db="EMBL/GenBank/DDBJ databases">
        <title>Bacillus yapensis draft genome sequence.</title>
        <authorList>
            <person name="Yu L."/>
            <person name="Xu X."/>
            <person name="Tang X."/>
        </authorList>
    </citation>
    <scope>NUCLEOTIDE SEQUENCE [LARGE SCALE GENOMIC DNA]</scope>
    <source>
        <strain evidence="4 5">XXST-01</strain>
    </source>
</reference>
<dbReference type="InterPro" id="IPR036661">
    <property type="entry name" value="Luciferase-like_sf"/>
</dbReference>
<comment type="caution">
    <text evidence="4">The sequence shown here is derived from an EMBL/GenBank/DDBJ whole genome shotgun (WGS) entry which is preliminary data.</text>
</comment>
<gene>
    <name evidence="4" type="ORF">EKG37_16615</name>
</gene>
<name>A0A431VZV5_9BACI</name>
<keyword evidence="5" id="KW-1185">Reference proteome</keyword>
<sequence length="348" mass="38419">MREFEFGVYSLGERIPDANGNSRTAGSRVEDIIQMAKMADEAGLDIFGVGEHHRLDFVTSSYAMLLAAVARETKNIKLTSTLSVISTADPVRVYEDFATLDLLSNGRTEIILGRGAFLESFSLFGASLNDYNDLFEEKLNLFLKLQEQEVVSWQGNFRSPLQNAQIAPRPVQKKLPLWIGVGGTPASAVRAGRLGLNMALGLLGGRPESVKPLTDLYWQSAKEAGHDVSKLRVSVTGHSYIAQTGEQAITEFVPHYNQYMGYFSKDRGIPYFYTTAEQLMPQRAAGQILAVGSAEELAEKILYQHELFGHSRFMGQFDMGGQPLARVEKSIDLLANKVAPIVHRALSK</sequence>
<dbReference type="PANTHER" id="PTHR30137">
    <property type="entry name" value="LUCIFERASE-LIKE MONOOXYGENASE"/>
    <property type="match status" value="1"/>
</dbReference>
<proteinExistence type="predicted"/>
<evidence type="ECO:0000256" key="1">
    <source>
        <dbReference type="ARBA" id="ARBA00023002"/>
    </source>
</evidence>
<dbReference type="GO" id="GO:0004497">
    <property type="term" value="F:monooxygenase activity"/>
    <property type="evidence" value="ECO:0007669"/>
    <property type="project" value="UniProtKB-KW"/>
</dbReference>
<feature type="domain" description="Luciferase-like" evidence="3">
    <location>
        <begin position="16"/>
        <end position="309"/>
    </location>
</feature>
<dbReference type="RefSeq" id="WP_126409938.1">
    <property type="nucleotide sequence ID" value="NZ_RXNT01000015.1"/>
</dbReference>
<dbReference type="SUPFAM" id="SSF51679">
    <property type="entry name" value="Bacterial luciferase-like"/>
    <property type="match status" value="1"/>
</dbReference>
<organism evidence="4 5">
    <name type="scientific">Bacillus yapensis</name>
    <dbReference type="NCBI Taxonomy" id="2492960"/>
    <lineage>
        <taxon>Bacteria</taxon>
        <taxon>Bacillati</taxon>
        <taxon>Bacillota</taxon>
        <taxon>Bacilli</taxon>
        <taxon>Bacillales</taxon>
        <taxon>Bacillaceae</taxon>
        <taxon>Bacillus</taxon>
    </lineage>
</organism>
<keyword evidence="2" id="KW-0503">Monooxygenase</keyword>
<dbReference type="AlphaFoldDB" id="A0A431VZV5"/>
<protein>
    <submittedName>
        <fullName evidence="4">LLM class flavin-dependent oxidoreductase</fullName>
    </submittedName>
</protein>
<evidence type="ECO:0000259" key="3">
    <source>
        <dbReference type="Pfam" id="PF00296"/>
    </source>
</evidence>
<dbReference type="Gene3D" id="3.20.20.30">
    <property type="entry name" value="Luciferase-like domain"/>
    <property type="match status" value="1"/>
</dbReference>
<evidence type="ECO:0000313" key="5">
    <source>
        <dbReference type="Proteomes" id="UP000271374"/>
    </source>
</evidence>
<accession>A0A431VZV5</accession>
<dbReference type="GO" id="GO:0005829">
    <property type="term" value="C:cytosol"/>
    <property type="evidence" value="ECO:0007669"/>
    <property type="project" value="TreeGrafter"/>
</dbReference>
<dbReference type="GO" id="GO:0016705">
    <property type="term" value="F:oxidoreductase activity, acting on paired donors, with incorporation or reduction of molecular oxygen"/>
    <property type="evidence" value="ECO:0007669"/>
    <property type="project" value="InterPro"/>
</dbReference>
<keyword evidence="1" id="KW-0560">Oxidoreductase</keyword>
<evidence type="ECO:0000313" key="4">
    <source>
        <dbReference type="EMBL" id="RTR28379.1"/>
    </source>
</evidence>
<dbReference type="InterPro" id="IPR011251">
    <property type="entry name" value="Luciferase-like_dom"/>
</dbReference>
<dbReference type="OrthoDB" id="9776438at2"/>
<dbReference type="Proteomes" id="UP000271374">
    <property type="component" value="Unassembled WGS sequence"/>
</dbReference>
<dbReference type="InterPro" id="IPR050766">
    <property type="entry name" value="Bact_Lucif_Oxidored"/>
</dbReference>
<dbReference type="Pfam" id="PF00296">
    <property type="entry name" value="Bac_luciferase"/>
    <property type="match status" value="1"/>
</dbReference>
<dbReference type="PANTHER" id="PTHR30137:SF8">
    <property type="entry name" value="BLR5498 PROTEIN"/>
    <property type="match status" value="1"/>
</dbReference>
<dbReference type="EMBL" id="RXNT01000015">
    <property type="protein sequence ID" value="RTR28379.1"/>
    <property type="molecule type" value="Genomic_DNA"/>
</dbReference>